<keyword evidence="5" id="KW-0677">Repeat</keyword>
<dbReference type="Proteomes" id="UP001642484">
    <property type="component" value="Unassembled WGS sequence"/>
</dbReference>
<evidence type="ECO:0000256" key="1">
    <source>
        <dbReference type="ARBA" id="ARBA00004141"/>
    </source>
</evidence>
<feature type="repeat" description="Solcar" evidence="8">
    <location>
        <begin position="7"/>
        <end position="93"/>
    </location>
</feature>
<feature type="transmembrane region" description="Helical" evidence="10">
    <location>
        <begin position="222"/>
        <end position="244"/>
    </location>
</feature>
<evidence type="ECO:0000256" key="10">
    <source>
        <dbReference type="SAM" id="Phobius"/>
    </source>
</evidence>
<keyword evidence="7 8" id="KW-0472">Membrane</keyword>
<dbReference type="PANTHER" id="PTHR45618">
    <property type="entry name" value="MITOCHONDRIAL DICARBOXYLATE CARRIER-RELATED"/>
    <property type="match status" value="1"/>
</dbReference>
<comment type="caution">
    <text evidence="11">The sequence shown here is derived from an EMBL/GenBank/DDBJ whole genome shotgun (WGS) entry which is preliminary data.</text>
</comment>
<evidence type="ECO:0000256" key="2">
    <source>
        <dbReference type="ARBA" id="ARBA00006375"/>
    </source>
</evidence>
<organism evidence="11 12">
    <name type="scientific">Durusdinium trenchii</name>
    <dbReference type="NCBI Taxonomy" id="1381693"/>
    <lineage>
        <taxon>Eukaryota</taxon>
        <taxon>Sar</taxon>
        <taxon>Alveolata</taxon>
        <taxon>Dinophyceae</taxon>
        <taxon>Suessiales</taxon>
        <taxon>Symbiodiniaceae</taxon>
        <taxon>Durusdinium</taxon>
    </lineage>
</organism>
<evidence type="ECO:0000256" key="3">
    <source>
        <dbReference type="ARBA" id="ARBA00022448"/>
    </source>
</evidence>
<dbReference type="InterPro" id="IPR018108">
    <property type="entry name" value="MCP_transmembrane"/>
</dbReference>
<evidence type="ECO:0000313" key="12">
    <source>
        <dbReference type="Proteomes" id="UP001642484"/>
    </source>
</evidence>
<evidence type="ECO:0000256" key="5">
    <source>
        <dbReference type="ARBA" id="ARBA00022737"/>
    </source>
</evidence>
<evidence type="ECO:0000256" key="9">
    <source>
        <dbReference type="RuleBase" id="RU000488"/>
    </source>
</evidence>
<sequence>MADNPVWKACKPFATGSLSGMFATCCIQPIDMVKVRIQLTAGTAEAAGPMTIVSSMLKNEGIGAFYTGLTAGLTRQVVYTGARLGLFDQFTGMVKKPGKSLSVVENGGCALAAGGLAALIGNPADLALIRMQADSMKPVAERAGYSNVFTTMGKIVASEGPLGLMAGAAPTATRAMALNLGMLAGNSIAKAVQDIAVFFRDQDHDSSAVDNLASFGVTGGPLVFGASAIAGFFASFFSLPFDFVKTQMQKQKKDPVTGELPYKSSIDCATKIMAEGGPLRFYAGFPTYYVRIAPHAMLTLIAQDFIKKSWSSVGL</sequence>
<dbReference type="Pfam" id="PF00153">
    <property type="entry name" value="Mito_carr"/>
    <property type="match status" value="3"/>
</dbReference>
<comment type="subcellular location">
    <subcellularLocation>
        <location evidence="1">Membrane</location>
        <topology evidence="1">Multi-pass membrane protein</topology>
    </subcellularLocation>
</comment>
<keyword evidence="6 10" id="KW-1133">Transmembrane helix</keyword>
<evidence type="ECO:0000256" key="8">
    <source>
        <dbReference type="PROSITE-ProRule" id="PRU00282"/>
    </source>
</evidence>
<reference evidence="11 12" key="1">
    <citation type="submission" date="2024-02" db="EMBL/GenBank/DDBJ databases">
        <authorList>
            <person name="Chen Y."/>
            <person name="Shah S."/>
            <person name="Dougan E. K."/>
            <person name="Thang M."/>
            <person name="Chan C."/>
        </authorList>
    </citation>
    <scope>NUCLEOTIDE SEQUENCE [LARGE SCALE GENOMIC DNA]</scope>
</reference>
<keyword evidence="12" id="KW-1185">Reference proteome</keyword>
<feature type="repeat" description="Solcar" evidence="8">
    <location>
        <begin position="218"/>
        <end position="309"/>
    </location>
</feature>
<dbReference type="SUPFAM" id="SSF103506">
    <property type="entry name" value="Mitochondrial carrier"/>
    <property type="match status" value="1"/>
</dbReference>
<name>A0ABP0J7T9_9DINO</name>
<keyword evidence="4 8" id="KW-0812">Transmembrane</keyword>
<feature type="repeat" description="Solcar" evidence="8">
    <location>
        <begin position="101"/>
        <end position="192"/>
    </location>
</feature>
<evidence type="ECO:0000256" key="7">
    <source>
        <dbReference type="ARBA" id="ARBA00023136"/>
    </source>
</evidence>
<dbReference type="Gene3D" id="1.50.40.10">
    <property type="entry name" value="Mitochondrial carrier domain"/>
    <property type="match status" value="1"/>
</dbReference>
<evidence type="ECO:0000256" key="6">
    <source>
        <dbReference type="ARBA" id="ARBA00022989"/>
    </source>
</evidence>
<dbReference type="PROSITE" id="PS50920">
    <property type="entry name" value="SOLCAR"/>
    <property type="match status" value="3"/>
</dbReference>
<dbReference type="EMBL" id="CAXAMN010004669">
    <property type="protein sequence ID" value="CAK9010485.1"/>
    <property type="molecule type" value="Genomic_DNA"/>
</dbReference>
<proteinExistence type="inferred from homology"/>
<evidence type="ECO:0000313" key="11">
    <source>
        <dbReference type="EMBL" id="CAK9010485.1"/>
    </source>
</evidence>
<comment type="similarity">
    <text evidence="2 9">Belongs to the mitochondrial carrier (TC 2.A.29) family.</text>
</comment>
<protein>
    <submittedName>
        <fullName evidence="11">Uncharacterized protein</fullName>
    </submittedName>
</protein>
<accession>A0ABP0J7T9</accession>
<gene>
    <name evidence="11" type="ORF">CCMP2556_LOCUS10084</name>
</gene>
<dbReference type="InterPro" id="IPR050391">
    <property type="entry name" value="Mito_Metabolite_Transporter"/>
</dbReference>
<evidence type="ECO:0000256" key="4">
    <source>
        <dbReference type="ARBA" id="ARBA00022692"/>
    </source>
</evidence>
<keyword evidence="3 9" id="KW-0813">Transport</keyword>
<dbReference type="InterPro" id="IPR023395">
    <property type="entry name" value="MCP_dom_sf"/>
</dbReference>